<dbReference type="KEGG" id="cel:CELE_F08A8.6"/>
<dbReference type="InterPro" id="IPR030224">
    <property type="entry name" value="Sla2_fam"/>
</dbReference>
<dbReference type="UCSC" id="F08A8.6">
    <property type="organism name" value="c. elegans"/>
</dbReference>
<dbReference type="PIR" id="T20573">
    <property type="entry name" value="T20573"/>
</dbReference>
<feature type="domain" description="ENTH" evidence="2">
    <location>
        <begin position="2"/>
        <end position="129"/>
    </location>
</feature>
<organism evidence="3 4">
    <name type="scientific">Caenorhabditis elegans</name>
    <dbReference type="NCBI Taxonomy" id="6239"/>
    <lineage>
        <taxon>Eukaryota</taxon>
        <taxon>Metazoa</taxon>
        <taxon>Ecdysozoa</taxon>
        <taxon>Nematoda</taxon>
        <taxon>Chromadorea</taxon>
        <taxon>Rhabditida</taxon>
        <taxon>Rhabditina</taxon>
        <taxon>Rhabditomorpha</taxon>
        <taxon>Rhabditoidea</taxon>
        <taxon>Rhabditidae</taxon>
        <taxon>Peloderinae</taxon>
        <taxon>Caenorhabditis</taxon>
    </lineage>
</organism>
<dbReference type="eggNOG" id="KOG0980">
    <property type="taxonomic scope" value="Eukaryota"/>
</dbReference>
<dbReference type="GO" id="GO:0007015">
    <property type="term" value="P:actin filament organization"/>
    <property type="evidence" value="ECO:0000318"/>
    <property type="project" value="GO_Central"/>
</dbReference>
<dbReference type="RefSeq" id="NP_493260.1">
    <property type="nucleotide sequence ID" value="NM_060859.2"/>
</dbReference>
<dbReference type="OrthoDB" id="8178130at2759"/>
<evidence type="ECO:0000313" key="3">
    <source>
        <dbReference type="EMBL" id="CAB16869.1"/>
    </source>
</evidence>
<dbReference type="InterPro" id="IPR008942">
    <property type="entry name" value="ENTH_VHS"/>
</dbReference>
<keyword evidence="4" id="KW-1185">Reference proteome</keyword>
<evidence type="ECO:0000313" key="4">
    <source>
        <dbReference type="Proteomes" id="UP000001940"/>
    </source>
</evidence>
<dbReference type="STRING" id="6239.F08A8.6.1"/>
<dbReference type="GeneID" id="184169"/>
<dbReference type="AGR" id="WB:WBGene00006484"/>
<keyword evidence="1" id="KW-0175">Coiled coil</keyword>
<evidence type="ECO:0000256" key="1">
    <source>
        <dbReference type="SAM" id="Coils"/>
    </source>
</evidence>
<dbReference type="PROSITE" id="PS50942">
    <property type="entry name" value="ENTH"/>
    <property type="match status" value="1"/>
</dbReference>
<dbReference type="SMART" id="SM00273">
    <property type="entry name" value="ENTH"/>
    <property type="match status" value="1"/>
</dbReference>
<dbReference type="Gene3D" id="1.25.40.90">
    <property type="match status" value="1"/>
</dbReference>
<dbReference type="AlphaFoldDB" id="O62142"/>
<dbReference type="PhylomeDB" id="O62142"/>
<dbReference type="GO" id="GO:0051015">
    <property type="term" value="F:actin filament binding"/>
    <property type="evidence" value="ECO:0000318"/>
    <property type="project" value="GO_Central"/>
</dbReference>
<dbReference type="PANTHER" id="PTHR10407">
    <property type="entry name" value="HUNTINGTIN INTERACTING PROTEIN 1"/>
    <property type="match status" value="1"/>
</dbReference>
<dbReference type="GO" id="GO:0032051">
    <property type="term" value="F:clathrin light chain binding"/>
    <property type="evidence" value="ECO:0000318"/>
    <property type="project" value="GO_Central"/>
</dbReference>
<evidence type="ECO:0000313" key="5">
    <source>
        <dbReference type="WormBase" id="F08A8.6"/>
    </source>
</evidence>
<accession>O62142</accession>
<dbReference type="FunFam" id="1.25.40.90:FF:000012">
    <property type="entry name" value="Huntingtin interacting protein 1-related"/>
    <property type="match status" value="1"/>
</dbReference>
<dbReference type="OMA" id="AHDESEC"/>
<dbReference type="GO" id="GO:0048268">
    <property type="term" value="P:clathrin coat assembly"/>
    <property type="evidence" value="ECO:0000318"/>
    <property type="project" value="GO_Central"/>
</dbReference>
<dbReference type="GO" id="GO:0006897">
    <property type="term" value="P:endocytosis"/>
    <property type="evidence" value="ECO:0000318"/>
    <property type="project" value="GO_Central"/>
</dbReference>
<sequence>MDRDAFFRGQFQAVQKAITKDETPLKPKHLETILLGTHTEKSSAIFWSSVKKIKLENHPVLTWKFCLLVHKLLRDGHPVVPKEAYRNEKRFTQLALHWKDKRDYGPCIDAYCKLLHDRVIFHHKRPYFPGNLFVSPLQLDTMGRDLSRMLRLTGDMMHQMDSLLAFQEKVYLLSNSSPRWDPNTPQGQCLMLPLISVIMDTWPFFIYIVRMMYNLHSNVSPHELEGYRSRFQTIFEKTKQFYEECSKHQYFRCFVQIPTFPLHAPNFFTQSDLESYQTYLIGESKKLTETVTPAEEARTRIEHYENRLKEMHGEFQHVRREADENREEVQRLRYELALRDASRTQNQAAIYDTPPDEFSIKF</sequence>
<dbReference type="GO" id="GO:0030864">
    <property type="term" value="C:cortical actin cytoskeleton"/>
    <property type="evidence" value="ECO:0000318"/>
    <property type="project" value="GO_Central"/>
</dbReference>
<dbReference type="SUPFAM" id="SSF48464">
    <property type="entry name" value="ENTH/VHS domain"/>
    <property type="match status" value="1"/>
</dbReference>
<dbReference type="Proteomes" id="UP000001940">
    <property type="component" value="Chromosome I"/>
</dbReference>
<dbReference type="HOGENOM" id="CLU_834793_0_0_1"/>
<dbReference type="SMR" id="O62142"/>
<reference evidence="3 4" key="1">
    <citation type="journal article" date="1998" name="Science">
        <title>Genome sequence of the nematode C. elegans: a platform for investigating biology.</title>
        <authorList>
            <consortium name="The C. elegans sequencing consortium"/>
            <person name="Sulson J.E."/>
            <person name="Waterston R."/>
        </authorList>
    </citation>
    <scope>NUCLEOTIDE SEQUENCE [LARGE SCALE GENOMIC DNA]</scope>
    <source>
        <strain evidence="3 4">Bristol N2</strain>
    </source>
</reference>
<dbReference type="InterPro" id="IPR011417">
    <property type="entry name" value="ANTH_dom"/>
</dbReference>
<dbReference type="Pfam" id="PF07651">
    <property type="entry name" value="ANTH"/>
    <property type="match status" value="1"/>
</dbReference>
<feature type="coiled-coil region" evidence="1">
    <location>
        <begin position="294"/>
        <end position="335"/>
    </location>
</feature>
<dbReference type="PANTHER" id="PTHR10407:SF15">
    <property type="entry name" value="HUNTINGTIN INTERACTING PROTEIN 1"/>
    <property type="match status" value="1"/>
</dbReference>
<dbReference type="GO" id="GO:0030136">
    <property type="term" value="C:clathrin-coated vesicle"/>
    <property type="evidence" value="ECO:0000318"/>
    <property type="project" value="GO_Central"/>
</dbReference>
<dbReference type="GO" id="GO:0080025">
    <property type="term" value="F:phosphatidylinositol-3,5-bisphosphate binding"/>
    <property type="evidence" value="ECO:0000318"/>
    <property type="project" value="GO_Central"/>
</dbReference>
<protein>
    <submittedName>
        <fullName evidence="3">ENTH domain-containing protein</fullName>
    </submittedName>
</protein>
<dbReference type="PaxDb" id="6239-F08A8.6"/>
<proteinExistence type="predicted"/>
<dbReference type="CTD" id="184169"/>
<gene>
    <name evidence="3 5" type="primary">tag-138</name>
    <name evidence="3" type="ORF">CELE_F08A8.6</name>
    <name evidence="5" type="ORF">F08A8.6</name>
</gene>
<dbReference type="WormBase" id="F08A8.6">
    <property type="protein sequence ID" value="CE17638"/>
    <property type="gene ID" value="WBGene00006484"/>
    <property type="gene designation" value="tag-138"/>
</dbReference>
<dbReference type="InterPro" id="IPR013809">
    <property type="entry name" value="ENTH"/>
</dbReference>
<dbReference type="EMBL" id="BX284601">
    <property type="protein sequence ID" value="CAB16869.1"/>
    <property type="molecule type" value="Genomic_DNA"/>
</dbReference>
<dbReference type="InParanoid" id="O62142"/>
<name>O62142_CAEEL</name>
<evidence type="ECO:0000259" key="2">
    <source>
        <dbReference type="PROSITE" id="PS50942"/>
    </source>
</evidence>
<dbReference type="GO" id="GO:0043325">
    <property type="term" value="F:phosphatidylinositol-3,4-bisphosphate binding"/>
    <property type="evidence" value="ECO:0000318"/>
    <property type="project" value="GO_Central"/>
</dbReference>
<dbReference type="Bgee" id="WBGene00006484">
    <property type="expression patterns" value="Expressed in adult organism"/>
</dbReference>
<dbReference type="GO" id="GO:0035615">
    <property type="term" value="F:clathrin adaptor activity"/>
    <property type="evidence" value="ECO:0000318"/>
    <property type="project" value="GO_Central"/>
</dbReference>